<reference evidence="4" key="1">
    <citation type="journal article" date="2022" name="Data Brief">
        <title>Draft genome sequence data of Gordonia hongkongensis strain EUFUS-Z928 isolated from the octocoral Eunicea fusca.</title>
        <authorList>
            <person name="Sanchez-Suarez J."/>
            <person name="Diaz L."/>
            <person name="Melo-Bolivar J."/>
            <person name="Villamil L."/>
        </authorList>
    </citation>
    <scope>NUCLEOTIDE SEQUENCE</scope>
    <source>
        <strain evidence="4">EUFUS-Z928</strain>
    </source>
</reference>
<dbReference type="PANTHER" id="PTHR43685">
    <property type="entry name" value="GLYCOSYLTRANSFERASE"/>
    <property type="match status" value="1"/>
</dbReference>
<dbReference type="InterPro" id="IPR027791">
    <property type="entry name" value="Galactosyl_T_C"/>
</dbReference>
<feature type="domain" description="Glycosyltransferase 2-like" evidence="2">
    <location>
        <begin position="31"/>
        <end position="152"/>
    </location>
</feature>
<sequence>MTIVGLDDGRTIVPDNRWDLVGSTSSRPVVSVVIPYYEQPHQLSLVLEALTAQTYPPDRLEVVVADDGSRVPPDVSAWTSRLTITVVRQEDKGFRAAAARNLGVAASNGSVLCFLDADTVPTAGYVSHMVRLPAAAPDVLVVGRRKHGDLSQVEPRSVVEWLSTQRHLEAAHDHEPEWLVDAYDRTSNLLLPGWDGYKYMISAVMSCSRELFDDVGGFDPSFVQYGGEDWEFANRAFMMGAVFAHEPDAVAWHDGPDWAERAVSERVSAKNVEALALAPLVTDPAARSAELVYAIPDVVVLVSTAGHSAASLMLTVGGALRGTDAAVWLAGAHADELLAQLGVRDSRFRVGGPDASTLSRCRFVLEVDGPVIFAGDSLALLTAHVAPGECGRVTVEFDGSPAALVTLTSSRARHRSRRWSERTDLGTDELLDRLFGVRTVHQSDVGIAVGDDEPSLSW</sequence>
<evidence type="ECO:0000256" key="1">
    <source>
        <dbReference type="ARBA" id="ARBA00022679"/>
    </source>
</evidence>
<dbReference type="SUPFAM" id="SSF53448">
    <property type="entry name" value="Nucleotide-diphospho-sugar transferases"/>
    <property type="match status" value="1"/>
</dbReference>
<keyword evidence="5" id="KW-0328">Glycosyltransferase</keyword>
<evidence type="ECO:0000313" key="7">
    <source>
        <dbReference type="Proteomes" id="UP001213504"/>
    </source>
</evidence>
<dbReference type="InterPro" id="IPR029044">
    <property type="entry name" value="Nucleotide-diphossugar_trans"/>
</dbReference>
<evidence type="ECO:0000259" key="3">
    <source>
        <dbReference type="Pfam" id="PF02709"/>
    </source>
</evidence>
<reference evidence="4" key="2">
    <citation type="submission" date="2022-01" db="EMBL/GenBank/DDBJ databases">
        <authorList>
            <person name="Sanchez-Suarez J."/>
            <person name="Villamil L."/>
            <person name="Diaz L.E."/>
        </authorList>
    </citation>
    <scope>NUCLEOTIDE SEQUENCE</scope>
    <source>
        <strain evidence="4">EUFUS-Z928</strain>
    </source>
</reference>
<dbReference type="EMBL" id="CP121270">
    <property type="protein sequence ID" value="WFP23320.1"/>
    <property type="molecule type" value="Genomic_DNA"/>
</dbReference>
<dbReference type="Pfam" id="PF00535">
    <property type="entry name" value="Glycos_transf_2"/>
    <property type="match status" value="1"/>
</dbReference>
<gene>
    <name evidence="4" type="ORF">L2299_22450</name>
    <name evidence="5" type="ORF">P9A14_14180</name>
</gene>
<dbReference type="InterPro" id="IPR001173">
    <property type="entry name" value="Glyco_trans_2-like"/>
</dbReference>
<dbReference type="Proteomes" id="UP001213504">
    <property type="component" value="Chromosome"/>
</dbReference>
<keyword evidence="6" id="KW-1185">Reference proteome</keyword>
<dbReference type="Gene3D" id="3.90.550.10">
    <property type="entry name" value="Spore Coat Polysaccharide Biosynthesis Protein SpsA, Chain A"/>
    <property type="match status" value="1"/>
</dbReference>
<keyword evidence="1 5" id="KW-0808">Transferase</keyword>
<dbReference type="EC" id="2.4.-.-" evidence="5"/>
<dbReference type="GO" id="GO:0016757">
    <property type="term" value="F:glycosyltransferase activity"/>
    <property type="evidence" value="ECO:0007669"/>
    <property type="project" value="UniProtKB-KW"/>
</dbReference>
<dbReference type="InterPro" id="IPR050834">
    <property type="entry name" value="Glycosyltransf_2"/>
</dbReference>
<dbReference type="RefSeq" id="WP_068972547.1">
    <property type="nucleotide sequence ID" value="NZ_CP121270.1"/>
</dbReference>
<protein>
    <submittedName>
        <fullName evidence="5">Glycosyltransferase</fullName>
        <ecNumber evidence="5">2.4.-.-</ecNumber>
    </submittedName>
</protein>
<feature type="domain" description="Galactosyltransferase C-terminal" evidence="3">
    <location>
        <begin position="197"/>
        <end position="238"/>
    </location>
</feature>
<accession>A0AAX3T2V6</accession>
<evidence type="ECO:0000313" key="6">
    <source>
        <dbReference type="Proteomes" id="UP001152308"/>
    </source>
</evidence>
<reference evidence="5" key="3">
    <citation type="submission" date="2023-04" db="EMBL/GenBank/DDBJ databases">
        <title>Complete genome sequence of a phthalic acid esters degrading bacterial strain.</title>
        <authorList>
            <person name="Weng L."/>
            <person name="Jia Y."/>
            <person name="Ren L."/>
        </authorList>
    </citation>
    <scope>NUCLEOTIDE SEQUENCE</scope>
    <source>
        <strain evidence="5">RL-LY01</strain>
    </source>
</reference>
<dbReference type="Proteomes" id="UP001152308">
    <property type="component" value="Unassembled WGS sequence"/>
</dbReference>
<dbReference type="Pfam" id="PF02709">
    <property type="entry name" value="Glyco_transf_7C"/>
    <property type="match status" value="1"/>
</dbReference>
<name>A0AAX3T2V6_9ACTN</name>
<organism evidence="5 7">
    <name type="scientific">Gordonia hongkongensis</name>
    <dbReference type="NCBI Taxonomy" id="1701090"/>
    <lineage>
        <taxon>Bacteria</taxon>
        <taxon>Bacillati</taxon>
        <taxon>Actinomycetota</taxon>
        <taxon>Actinomycetes</taxon>
        <taxon>Mycobacteriales</taxon>
        <taxon>Gordoniaceae</taxon>
        <taxon>Gordonia</taxon>
    </lineage>
</organism>
<dbReference type="EMBL" id="JAKJLQ010000031">
    <property type="protein sequence ID" value="MDF6103798.1"/>
    <property type="molecule type" value="Genomic_DNA"/>
</dbReference>
<evidence type="ECO:0000313" key="5">
    <source>
        <dbReference type="EMBL" id="WFP23320.1"/>
    </source>
</evidence>
<dbReference type="AlphaFoldDB" id="A0AAX3T2V6"/>
<dbReference type="PANTHER" id="PTHR43685:SF3">
    <property type="entry name" value="SLR2126 PROTEIN"/>
    <property type="match status" value="1"/>
</dbReference>
<proteinExistence type="predicted"/>
<evidence type="ECO:0000313" key="4">
    <source>
        <dbReference type="EMBL" id="MDF6103798.1"/>
    </source>
</evidence>
<evidence type="ECO:0000259" key="2">
    <source>
        <dbReference type="Pfam" id="PF00535"/>
    </source>
</evidence>